<comment type="caution">
    <text evidence="1">The sequence shown here is derived from an EMBL/GenBank/DDBJ whole genome shotgun (WGS) entry which is preliminary data.</text>
</comment>
<evidence type="ECO:0000313" key="1">
    <source>
        <dbReference type="EMBL" id="GIY83115.1"/>
    </source>
</evidence>
<dbReference type="AlphaFoldDB" id="A0AAV4WNR0"/>
<gene>
    <name evidence="1" type="ORF">CEXT_307681</name>
</gene>
<protein>
    <submittedName>
        <fullName evidence="1">Uncharacterized protein</fullName>
    </submittedName>
</protein>
<feature type="non-terminal residue" evidence="1">
    <location>
        <position position="1"/>
    </location>
</feature>
<reference evidence="1 2" key="1">
    <citation type="submission" date="2021-06" db="EMBL/GenBank/DDBJ databases">
        <title>Caerostris extrusa draft genome.</title>
        <authorList>
            <person name="Kono N."/>
            <person name="Arakawa K."/>
        </authorList>
    </citation>
    <scope>NUCLEOTIDE SEQUENCE [LARGE SCALE GENOMIC DNA]</scope>
</reference>
<evidence type="ECO:0000313" key="2">
    <source>
        <dbReference type="Proteomes" id="UP001054945"/>
    </source>
</evidence>
<accession>A0AAV4WNR0</accession>
<name>A0AAV4WNR0_CAEEX</name>
<dbReference type="Proteomes" id="UP001054945">
    <property type="component" value="Unassembled WGS sequence"/>
</dbReference>
<sequence length="135" mass="14112">LLASAAGGGGGSTEAAIRSWCPPDTLLHPPTTNINPQQLSIIVTYYVRADDRKDSVLIFTSGLPLAAGDCNHPNPIYYDCTGRGILCWLCASGAGAPGSPAPWVDKNTGGSPQLPRVVLAAREMPIPVPECTKSR</sequence>
<dbReference type="EMBL" id="BPLR01016340">
    <property type="protein sequence ID" value="GIY83115.1"/>
    <property type="molecule type" value="Genomic_DNA"/>
</dbReference>
<keyword evidence="2" id="KW-1185">Reference proteome</keyword>
<organism evidence="1 2">
    <name type="scientific">Caerostris extrusa</name>
    <name type="common">Bark spider</name>
    <name type="synonym">Caerostris bankana</name>
    <dbReference type="NCBI Taxonomy" id="172846"/>
    <lineage>
        <taxon>Eukaryota</taxon>
        <taxon>Metazoa</taxon>
        <taxon>Ecdysozoa</taxon>
        <taxon>Arthropoda</taxon>
        <taxon>Chelicerata</taxon>
        <taxon>Arachnida</taxon>
        <taxon>Araneae</taxon>
        <taxon>Araneomorphae</taxon>
        <taxon>Entelegynae</taxon>
        <taxon>Araneoidea</taxon>
        <taxon>Araneidae</taxon>
        <taxon>Caerostris</taxon>
    </lineage>
</organism>
<proteinExistence type="predicted"/>